<dbReference type="Proteomes" id="UP000054270">
    <property type="component" value="Unassembled WGS sequence"/>
</dbReference>
<keyword evidence="5" id="KW-1185">Reference proteome</keyword>
<dbReference type="STRING" id="945553.A0A0D2NVC4"/>
<dbReference type="SUPFAM" id="SSF52833">
    <property type="entry name" value="Thioredoxin-like"/>
    <property type="match status" value="1"/>
</dbReference>
<dbReference type="PANTHER" id="PTHR45815:SF3">
    <property type="entry name" value="PROTEIN DISULFIDE-ISOMERASE A6"/>
    <property type="match status" value="1"/>
</dbReference>
<reference evidence="5" key="1">
    <citation type="submission" date="2014-04" db="EMBL/GenBank/DDBJ databases">
        <title>Evolutionary Origins and Diversification of the Mycorrhizal Mutualists.</title>
        <authorList>
            <consortium name="DOE Joint Genome Institute"/>
            <consortium name="Mycorrhizal Genomics Consortium"/>
            <person name="Kohler A."/>
            <person name="Kuo A."/>
            <person name="Nagy L.G."/>
            <person name="Floudas D."/>
            <person name="Copeland A."/>
            <person name="Barry K.W."/>
            <person name="Cichocki N."/>
            <person name="Veneault-Fourrey C."/>
            <person name="LaButti K."/>
            <person name="Lindquist E.A."/>
            <person name="Lipzen A."/>
            <person name="Lundell T."/>
            <person name="Morin E."/>
            <person name="Murat C."/>
            <person name="Riley R."/>
            <person name="Ohm R."/>
            <person name="Sun H."/>
            <person name="Tunlid A."/>
            <person name="Henrissat B."/>
            <person name="Grigoriev I.V."/>
            <person name="Hibbett D.S."/>
            <person name="Martin F."/>
        </authorList>
    </citation>
    <scope>NUCLEOTIDE SEQUENCE [LARGE SCALE GENOMIC DNA]</scope>
    <source>
        <strain evidence="5">FD-334 SS-4</strain>
    </source>
</reference>
<dbReference type="InterPro" id="IPR036249">
    <property type="entry name" value="Thioredoxin-like_sf"/>
</dbReference>
<dbReference type="EMBL" id="KN817547">
    <property type="protein sequence ID" value="KJA22749.1"/>
    <property type="molecule type" value="Genomic_DNA"/>
</dbReference>
<dbReference type="GO" id="GO:0034976">
    <property type="term" value="P:response to endoplasmic reticulum stress"/>
    <property type="evidence" value="ECO:0007669"/>
    <property type="project" value="TreeGrafter"/>
</dbReference>
<dbReference type="GO" id="GO:0005788">
    <property type="term" value="C:endoplasmic reticulum lumen"/>
    <property type="evidence" value="ECO:0007669"/>
    <property type="project" value="TreeGrafter"/>
</dbReference>
<dbReference type="AlphaFoldDB" id="A0A0D2NVC4"/>
<gene>
    <name evidence="4" type="ORF">HYPSUDRAFT_40539</name>
</gene>
<dbReference type="OMA" id="CQKMAPE"/>
<dbReference type="PROSITE" id="PS51352">
    <property type="entry name" value="THIOREDOXIN_2"/>
    <property type="match status" value="1"/>
</dbReference>
<sequence length="389" mass="42373">MILPNQLLALTLALTPSLVVAGMFPKESLVKMLDNKTFKQAMKANQTSIVAFVAPWCGHCQKMVPEYSKAALGLHPLIPAYAVNCHAEKNKPLCAEQGVQGFPTVKLFPRGNSMPPVLHEDGRTASHFYYLATRGIPKAVEKIYRVEHIPGWVSGNKDKHRALLLSKDKNMPMLWKVLGNKFSGTELAFASHRDKKGKSSVAMGLEVGGPKEPKVLLYPAGSDTPIRYSGIHKYDSLSKFFDSVLDGTADLTVALEEAQTEEYVEDPEEAEIARKQEAQRIALMHGGFTDLIDFEKAMLEGGANYHDTAGYGGMMGSIPEHLKKKSDTPAEEATLSSKKPPAKSTKANGITTPMPNTETPAPEVSESVTTGKSRMPATTDPAVRPKDEL</sequence>
<dbReference type="PANTHER" id="PTHR45815">
    <property type="entry name" value="PROTEIN DISULFIDE-ISOMERASE A6"/>
    <property type="match status" value="1"/>
</dbReference>
<organism evidence="4 5">
    <name type="scientific">Hypholoma sublateritium (strain FD-334 SS-4)</name>
    <dbReference type="NCBI Taxonomy" id="945553"/>
    <lineage>
        <taxon>Eukaryota</taxon>
        <taxon>Fungi</taxon>
        <taxon>Dikarya</taxon>
        <taxon>Basidiomycota</taxon>
        <taxon>Agaricomycotina</taxon>
        <taxon>Agaricomycetes</taxon>
        <taxon>Agaricomycetidae</taxon>
        <taxon>Agaricales</taxon>
        <taxon>Agaricineae</taxon>
        <taxon>Strophariaceae</taxon>
        <taxon>Hypholoma</taxon>
    </lineage>
</organism>
<name>A0A0D2NVC4_HYPSF</name>
<evidence type="ECO:0000313" key="5">
    <source>
        <dbReference type="Proteomes" id="UP000054270"/>
    </source>
</evidence>
<dbReference type="InterPro" id="IPR013766">
    <property type="entry name" value="Thioredoxin_domain"/>
</dbReference>
<dbReference type="OrthoDB" id="427280at2759"/>
<dbReference type="Pfam" id="PF00085">
    <property type="entry name" value="Thioredoxin"/>
    <property type="match status" value="1"/>
</dbReference>
<accession>A0A0D2NVC4</accession>
<feature type="signal peptide" evidence="2">
    <location>
        <begin position="1"/>
        <end position="21"/>
    </location>
</feature>
<keyword evidence="2" id="KW-0732">Signal</keyword>
<dbReference type="PRINTS" id="PR00421">
    <property type="entry name" value="THIOREDOXIN"/>
</dbReference>
<feature type="compositionally biased region" description="Polar residues" evidence="1">
    <location>
        <begin position="348"/>
        <end position="359"/>
    </location>
</feature>
<proteinExistence type="predicted"/>
<feature type="chain" id="PRO_5002248015" description="Thioredoxin domain-containing protein" evidence="2">
    <location>
        <begin position="22"/>
        <end position="389"/>
    </location>
</feature>
<feature type="compositionally biased region" description="Low complexity" evidence="1">
    <location>
        <begin position="333"/>
        <end position="347"/>
    </location>
</feature>
<evidence type="ECO:0000259" key="3">
    <source>
        <dbReference type="PROSITE" id="PS51352"/>
    </source>
</evidence>
<evidence type="ECO:0000313" key="4">
    <source>
        <dbReference type="EMBL" id="KJA22749.1"/>
    </source>
</evidence>
<feature type="region of interest" description="Disordered" evidence="1">
    <location>
        <begin position="317"/>
        <end position="389"/>
    </location>
</feature>
<evidence type="ECO:0000256" key="1">
    <source>
        <dbReference type="SAM" id="MobiDB-lite"/>
    </source>
</evidence>
<evidence type="ECO:0000256" key="2">
    <source>
        <dbReference type="SAM" id="SignalP"/>
    </source>
</evidence>
<dbReference type="Gene3D" id="3.40.30.10">
    <property type="entry name" value="Glutaredoxin"/>
    <property type="match status" value="1"/>
</dbReference>
<dbReference type="GO" id="GO:0015035">
    <property type="term" value="F:protein-disulfide reductase activity"/>
    <property type="evidence" value="ECO:0007669"/>
    <property type="project" value="TreeGrafter"/>
</dbReference>
<protein>
    <recommendedName>
        <fullName evidence="3">Thioredoxin domain-containing protein</fullName>
    </recommendedName>
</protein>
<feature type="domain" description="Thioredoxin" evidence="3">
    <location>
        <begin position="18"/>
        <end position="148"/>
    </location>
</feature>